<dbReference type="InterPro" id="IPR005511">
    <property type="entry name" value="SMP-30"/>
</dbReference>
<evidence type="ECO:0000256" key="2">
    <source>
        <dbReference type="PIRSR" id="PIRSR605511-1"/>
    </source>
</evidence>
<reference evidence="5 6" key="1">
    <citation type="journal article" date="2015" name="Genome Announc.">
        <title>Complete Genome Sequence of Cupriavidus basilensis 4G11, Isolated from the Oak Ridge Field Research Center Site.</title>
        <authorList>
            <person name="Ray J."/>
            <person name="Waters R.J."/>
            <person name="Skerker J.M."/>
            <person name="Kuehl J.V."/>
            <person name="Price M.N."/>
            <person name="Huang J."/>
            <person name="Chakraborty R."/>
            <person name="Arkin A.P."/>
            <person name="Deutschbauer A."/>
        </authorList>
    </citation>
    <scope>NUCLEOTIDE SEQUENCE [LARGE SCALE GENOMIC DNA]</scope>
    <source>
        <strain evidence="5">4G11</strain>
    </source>
</reference>
<dbReference type="PRINTS" id="PR01790">
    <property type="entry name" value="SMP30FAMILY"/>
</dbReference>
<dbReference type="Proteomes" id="UP000031843">
    <property type="component" value="Chromosome main"/>
</dbReference>
<dbReference type="SUPFAM" id="SSF63829">
    <property type="entry name" value="Calcium-dependent phosphotriesterase"/>
    <property type="match status" value="1"/>
</dbReference>
<keyword evidence="3" id="KW-0862">Zinc</keyword>
<dbReference type="AlphaFoldDB" id="A0A0C4Y7J6"/>
<evidence type="ECO:0000313" key="6">
    <source>
        <dbReference type="Proteomes" id="UP000031843"/>
    </source>
</evidence>
<evidence type="ECO:0000256" key="1">
    <source>
        <dbReference type="ARBA" id="ARBA00022801"/>
    </source>
</evidence>
<dbReference type="InterPro" id="IPR051262">
    <property type="entry name" value="SMP-30/CGR1_Lactonase"/>
</dbReference>
<evidence type="ECO:0000259" key="4">
    <source>
        <dbReference type="Pfam" id="PF08450"/>
    </source>
</evidence>
<protein>
    <submittedName>
        <fullName evidence="5">5-valerolactone hydrolase</fullName>
    </submittedName>
</protein>
<keyword evidence="3" id="KW-0479">Metal-binding</keyword>
<feature type="binding site" evidence="3">
    <location>
        <position position="100"/>
    </location>
    <ligand>
        <name>substrate</name>
    </ligand>
</feature>
<keyword evidence="1 5" id="KW-0378">Hydrolase</keyword>
<feature type="binding site" evidence="3">
    <location>
        <position position="150"/>
    </location>
    <ligand>
        <name>a divalent metal cation</name>
        <dbReference type="ChEBI" id="CHEBI:60240"/>
    </ligand>
</feature>
<dbReference type="STRING" id="68895.RR42_m1597"/>
<dbReference type="EMBL" id="CP010536">
    <property type="protein sequence ID" value="AJG18995.1"/>
    <property type="molecule type" value="Genomic_DNA"/>
</dbReference>
<evidence type="ECO:0000313" key="5">
    <source>
        <dbReference type="EMBL" id="AJG18995.1"/>
    </source>
</evidence>
<feature type="domain" description="SMP-30/Gluconolactonase/LRE-like region" evidence="4">
    <location>
        <begin position="17"/>
        <end position="269"/>
    </location>
</feature>
<accession>A0A0C4Y7J6</accession>
<feature type="active site" description="Proton donor/acceptor" evidence="2">
    <location>
        <position position="212"/>
    </location>
</feature>
<dbReference type="PANTHER" id="PTHR47572">
    <property type="entry name" value="LIPOPROTEIN-RELATED"/>
    <property type="match status" value="1"/>
</dbReference>
<feature type="binding site" evidence="3">
    <location>
        <position position="17"/>
    </location>
    <ligand>
        <name>a divalent metal cation</name>
        <dbReference type="ChEBI" id="CHEBI:60240"/>
    </ligand>
</feature>
<name>A0A0C4Y7J6_9BURK</name>
<dbReference type="InterPro" id="IPR011042">
    <property type="entry name" value="6-blade_b-propeller_TolB-like"/>
</dbReference>
<sequence length="298" mass="31590">MAHRELSVLTEGHTFLEGLRWHDGRLWLSDFYTHRVMAVSLDGAVEQIAEVPQQPSGMGWLPDGRLLIVSMRDRKLLRREPDGSLVVHADLSGVASGHLNDMVVDQHGRAYVGNFGFDLMAGAPMRTASLARVDPDGSVTVVADGLFFPNGSVITPDGKSLVVGETLGNRISAFDLHADGSLGPRRDWALFGSQPAGSDLGQVLGGAKVAPDGCAQDAQGALWVADAIGNRVLRVMPGGRIDEEIACGTGIFAAALGGPRGTTLFLAAAPNFDEAQRRASREGRILMTEVEVPHAGLP</sequence>
<evidence type="ECO:0000256" key="3">
    <source>
        <dbReference type="PIRSR" id="PIRSR605511-2"/>
    </source>
</evidence>
<keyword evidence="6" id="KW-1185">Reference proteome</keyword>
<dbReference type="OrthoDB" id="9031811at2"/>
<dbReference type="GO" id="GO:0016787">
    <property type="term" value="F:hydrolase activity"/>
    <property type="evidence" value="ECO:0007669"/>
    <property type="project" value="UniProtKB-KW"/>
</dbReference>
<feature type="binding site" evidence="3">
    <location>
        <position position="118"/>
    </location>
    <ligand>
        <name>substrate</name>
    </ligand>
</feature>
<organism evidence="5 6">
    <name type="scientific">Cupriavidus basilensis</name>
    <dbReference type="NCBI Taxonomy" id="68895"/>
    <lineage>
        <taxon>Bacteria</taxon>
        <taxon>Pseudomonadati</taxon>
        <taxon>Pseudomonadota</taxon>
        <taxon>Betaproteobacteria</taxon>
        <taxon>Burkholderiales</taxon>
        <taxon>Burkholderiaceae</taxon>
        <taxon>Cupriavidus</taxon>
    </lineage>
</organism>
<dbReference type="GO" id="GO:0046872">
    <property type="term" value="F:metal ion binding"/>
    <property type="evidence" value="ECO:0007669"/>
    <property type="project" value="UniProtKB-KW"/>
</dbReference>
<comment type="cofactor">
    <cofactor evidence="3">
        <name>Zn(2+)</name>
        <dbReference type="ChEBI" id="CHEBI:29105"/>
    </cofactor>
    <text evidence="3">Binds 1 divalent metal cation per subunit.</text>
</comment>
<gene>
    <name evidence="5" type="ORF">RR42_m1597</name>
</gene>
<dbReference type="Pfam" id="PF08450">
    <property type="entry name" value="SGL"/>
    <property type="match status" value="1"/>
</dbReference>
<proteinExistence type="predicted"/>
<dbReference type="RefSeq" id="WP_043345429.1">
    <property type="nucleotide sequence ID" value="NZ_CP010536.1"/>
</dbReference>
<dbReference type="Gene3D" id="2.120.10.30">
    <property type="entry name" value="TolB, C-terminal domain"/>
    <property type="match status" value="1"/>
</dbReference>
<dbReference type="InterPro" id="IPR013658">
    <property type="entry name" value="SGL"/>
</dbReference>
<dbReference type="PANTHER" id="PTHR47572:SF4">
    <property type="entry name" value="LACTONASE DRP35"/>
    <property type="match status" value="1"/>
</dbReference>
<dbReference type="KEGG" id="cbw:RR42_m1597"/>
<feature type="binding site" evidence="3">
    <location>
        <position position="212"/>
    </location>
    <ligand>
        <name>a divalent metal cation</name>
        <dbReference type="ChEBI" id="CHEBI:60240"/>
    </ligand>
</feature>